<evidence type="ECO:0000313" key="1">
    <source>
        <dbReference type="EMBL" id="SFO59271.1"/>
    </source>
</evidence>
<dbReference type="InterPro" id="IPR011990">
    <property type="entry name" value="TPR-like_helical_dom_sf"/>
</dbReference>
<dbReference type="Proteomes" id="UP000199137">
    <property type="component" value="Unassembled WGS sequence"/>
</dbReference>
<sequence length="409" mass="44843">MEPTIGALLLRLREESGRSQGDQARVLSELAGRAVTRNEVSRWEREVRIVTPFWQHHYAKSHDVDLGDIQAAVAEARAARRRAAKGGEAVRRRDFIVGAASLAVPLGVAEEPRSGQVGHSDLDRLRRRTARLRRLDDVLGGGDTAPVYAAEVESTERLLRDSSYTTEVGRGLHVLLAEQMQQAGWAAFDHGDHRQARSFYDDSRRAAEEAGARDLAGNALAYSAYQQTTTTKRGTADADASYEVAREAASPRVSALLLSRKAWAHAVAGDAKQADAALAMAREAIEQPNDRADPDWVFWVDAAEIDIMAGRCWTELARPLRAVPVLERVLGDFDDTCARDKSLYLTWLATSYLQAREVEQSAATLTRAHDLAAGVASTRPAARICAVARNLDRHRDLPEVAAVLDLVRA</sequence>
<evidence type="ECO:0008006" key="3">
    <source>
        <dbReference type="Google" id="ProtNLM"/>
    </source>
</evidence>
<organism evidence="1 2">
    <name type="scientific">Amycolatopsis rubida</name>
    <dbReference type="NCBI Taxonomy" id="112413"/>
    <lineage>
        <taxon>Bacteria</taxon>
        <taxon>Bacillati</taxon>
        <taxon>Actinomycetota</taxon>
        <taxon>Actinomycetes</taxon>
        <taxon>Pseudonocardiales</taxon>
        <taxon>Pseudonocardiaceae</taxon>
        <taxon>Amycolatopsis</taxon>
    </lineage>
</organism>
<reference evidence="1 2" key="1">
    <citation type="submission" date="2016-10" db="EMBL/GenBank/DDBJ databases">
        <authorList>
            <person name="de Groot N.N."/>
        </authorList>
    </citation>
    <scope>NUCLEOTIDE SEQUENCE [LARGE SCALE GENOMIC DNA]</scope>
    <source>
        <strain evidence="1 2">DSM 44637</strain>
    </source>
</reference>
<dbReference type="SUPFAM" id="SSF48452">
    <property type="entry name" value="TPR-like"/>
    <property type="match status" value="1"/>
</dbReference>
<dbReference type="STRING" id="112413.SAMN05421854_102441"/>
<gene>
    <name evidence="1" type="ORF">SAMN05421854_102441</name>
</gene>
<dbReference type="AlphaFoldDB" id="A0A1I5IGS4"/>
<protein>
    <recommendedName>
        <fullName evidence="3">XRE family transcriptional regulator</fullName>
    </recommendedName>
</protein>
<name>A0A1I5IGS4_9PSEU</name>
<proteinExistence type="predicted"/>
<evidence type="ECO:0000313" key="2">
    <source>
        <dbReference type="Proteomes" id="UP000199137"/>
    </source>
</evidence>
<dbReference type="EMBL" id="FOWC01000002">
    <property type="protein sequence ID" value="SFO59271.1"/>
    <property type="molecule type" value="Genomic_DNA"/>
</dbReference>
<accession>A0A1I5IGS4</accession>